<reference evidence="2 4" key="1">
    <citation type="journal article" date="2011" name="Nature">
        <title>The Medicago genome provides insight into the evolution of rhizobial symbioses.</title>
        <authorList>
            <person name="Young N.D."/>
            <person name="Debelle F."/>
            <person name="Oldroyd G.E."/>
            <person name="Geurts R."/>
            <person name="Cannon S.B."/>
            <person name="Udvardi M.K."/>
            <person name="Benedito V.A."/>
            <person name="Mayer K.F."/>
            <person name="Gouzy J."/>
            <person name="Schoof H."/>
            <person name="Van de Peer Y."/>
            <person name="Proost S."/>
            <person name="Cook D.R."/>
            <person name="Meyers B.C."/>
            <person name="Spannagl M."/>
            <person name="Cheung F."/>
            <person name="De Mita S."/>
            <person name="Krishnakumar V."/>
            <person name="Gundlach H."/>
            <person name="Zhou S."/>
            <person name="Mudge J."/>
            <person name="Bharti A.K."/>
            <person name="Murray J.D."/>
            <person name="Naoumkina M.A."/>
            <person name="Rosen B."/>
            <person name="Silverstein K.A."/>
            <person name="Tang H."/>
            <person name="Rombauts S."/>
            <person name="Zhao P.X."/>
            <person name="Zhou P."/>
            <person name="Barbe V."/>
            <person name="Bardou P."/>
            <person name="Bechner M."/>
            <person name="Bellec A."/>
            <person name="Berger A."/>
            <person name="Berges H."/>
            <person name="Bidwell S."/>
            <person name="Bisseling T."/>
            <person name="Choisne N."/>
            <person name="Couloux A."/>
            <person name="Denny R."/>
            <person name="Deshpande S."/>
            <person name="Dai X."/>
            <person name="Doyle J.J."/>
            <person name="Dudez A.M."/>
            <person name="Farmer A.D."/>
            <person name="Fouteau S."/>
            <person name="Franken C."/>
            <person name="Gibelin C."/>
            <person name="Gish J."/>
            <person name="Goldstein S."/>
            <person name="Gonzalez A.J."/>
            <person name="Green P.J."/>
            <person name="Hallab A."/>
            <person name="Hartog M."/>
            <person name="Hua A."/>
            <person name="Humphray S.J."/>
            <person name="Jeong D.H."/>
            <person name="Jing Y."/>
            <person name="Jocker A."/>
            <person name="Kenton S.M."/>
            <person name="Kim D.J."/>
            <person name="Klee K."/>
            <person name="Lai H."/>
            <person name="Lang C."/>
            <person name="Lin S."/>
            <person name="Macmil S.L."/>
            <person name="Magdelenat G."/>
            <person name="Matthews L."/>
            <person name="McCorrison J."/>
            <person name="Monaghan E.L."/>
            <person name="Mun J.H."/>
            <person name="Najar F.Z."/>
            <person name="Nicholson C."/>
            <person name="Noirot C."/>
            <person name="O'Bleness M."/>
            <person name="Paule C.R."/>
            <person name="Poulain J."/>
            <person name="Prion F."/>
            <person name="Qin B."/>
            <person name="Qu C."/>
            <person name="Retzel E.F."/>
            <person name="Riddle C."/>
            <person name="Sallet E."/>
            <person name="Samain S."/>
            <person name="Samson N."/>
            <person name="Sanders I."/>
            <person name="Saurat O."/>
            <person name="Scarpelli C."/>
            <person name="Schiex T."/>
            <person name="Segurens B."/>
            <person name="Severin A.J."/>
            <person name="Sherrier D.J."/>
            <person name="Shi R."/>
            <person name="Sims S."/>
            <person name="Singer S.R."/>
            <person name="Sinharoy S."/>
            <person name="Sterck L."/>
            <person name="Viollet A."/>
            <person name="Wang B.B."/>
            <person name="Wang K."/>
            <person name="Wang M."/>
            <person name="Wang X."/>
            <person name="Warfsmann J."/>
            <person name="Weissenbach J."/>
            <person name="White D.D."/>
            <person name="White J.D."/>
            <person name="Wiley G.B."/>
            <person name="Wincker P."/>
            <person name="Xing Y."/>
            <person name="Yang L."/>
            <person name="Yao Z."/>
            <person name="Ying F."/>
            <person name="Zhai J."/>
            <person name="Zhou L."/>
            <person name="Zuber A."/>
            <person name="Denarie J."/>
            <person name="Dixon R.A."/>
            <person name="May G.D."/>
            <person name="Schwartz D.C."/>
            <person name="Rogers J."/>
            <person name="Quetier F."/>
            <person name="Town C.D."/>
            <person name="Roe B.A."/>
        </authorList>
    </citation>
    <scope>NUCLEOTIDE SEQUENCE [LARGE SCALE GENOMIC DNA]</scope>
    <source>
        <strain evidence="2">A17</strain>
        <strain evidence="3 4">cv. Jemalong A17</strain>
    </source>
</reference>
<dbReference type="AlphaFoldDB" id="A0A072V6M0"/>
<name>A0A072V6M0_MEDTR</name>
<dbReference type="EnsemblPlants" id="KEH33805">
    <property type="protein sequence ID" value="KEH33805"/>
    <property type="gene ID" value="MTR_3g453130"/>
</dbReference>
<organism evidence="2 4">
    <name type="scientific">Medicago truncatula</name>
    <name type="common">Barrel medic</name>
    <name type="synonym">Medicago tribuloides</name>
    <dbReference type="NCBI Taxonomy" id="3880"/>
    <lineage>
        <taxon>Eukaryota</taxon>
        <taxon>Viridiplantae</taxon>
        <taxon>Streptophyta</taxon>
        <taxon>Embryophyta</taxon>
        <taxon>Tracheophyta</taxon>
        <taxon>Spermatophyta</taxon>
        <taxon>Magnoliopsida</taxon>
        <taxon>eudicotyledons</taxon>
        <taxon>Gunneridae</taxon>
        <taxon>Pentapetalae</taxon>
        <taxon>rosids</taxon>
        <taxon>fabids</taxon>
        <taxon>Fabales</taxon>
        <taxon>Fabaceae</taxon>
        <taxon>Papilionoideae</taxon>
        <taxon>50 kb inversion clade</taxon>
        <taxon>NPAAA clade</taxon>
        <taxon>Hologalegina</taxon>
        <taxon>IRL clade</taxon>
        <taxon>Trifolieae</taxon>
        <taxon>Medicago</taxon>
    </lineage>
</organism>
<sequence>MSKPISQYCLLGILYIALVLASGPTPGLSDCYYPTICDSQAICDTRCRGMQYQRGLCIEFPPLTCCCAK</sequence>
<evidence type="ECO:0000256" key="1">
    <source>
        <dbReference type="SAM" id="SignalP"/>
    </source>
</evidence>
<proteinExistence type="predicted"/>
<reference evidence="2 4" key="2">
    <citation type="journal article" date="2014" name="BMC Genomics">
        <title>An improved genome release (version Mt4.0) for the model legume Medicago truncatula.</title>
        <authorList>
            <person name="Tang H."/>
            <person name="Krishnakumar V."/>
            <person name="Bidwell S."/>
            <person name="Rosen B."/>
            <person name="Chan A."/>
            <person name="Zhou S."/>
            <person name="Gentzbittel L."/>
            <person name="Childs K.L."/>
            <person name="Yandell M."/>
            <person name="Gundlach H."/>
            <person name="Mayer K.F."/>
            <person name="Schwartz D.C."/>
            <person name="Town C.D."/>
        </authorList>
    </citation>
    <scope>GENOME REANNOTATION</scope>
    <source>
        <strain evidence="2">A17</strain>
        <strain evidence="3 4">cv. Jemalong A17</strain>
    </source>
</reference>
<dbReference type="EMBL" id="CM001219">
    <property type="protein sequence ID" value="KEH33805.1"/>
    <property type="molecule type" value="Genomic_DNA"/>
</dbReference>
<feature type="chain" id="PRO_5014500315" evidence="1">
    <location>
        <begin position="22"/>
        <end position="69"/>
    </location>
</feature>
<evidence type="ECO:0000313" key="3">
    <source>
        <dbReference type="EnsemblPlants" id="KEH33805"/>
    </source>
</evidence>
<accession>A0A072V6M0</accession>
<keyword evidence="4" id="KW-1185">Reference proteome</keyword>
<dbReference type="Proteomes" id="UP000002051">
    <property type="component" value="Chromosome 3"/>
</dbReference>
<protein>
    <submittedName>
        <fullName evidence="2">LCR</fullName>
    </submittedName>
</protein>
<reference evidence="3" key="3">
    <citation type="submission" date="2015-04" db="UniProtKB">
        <authorList>
            <consortium name="EnsemblPlants"/>
        </authorList>
    </citation>
    <scope>IDENTIFICATION</scope>
    <source>
        <strain evidence="3">cv. Jemalong A17</strain>
    </source>
</reference>
<gene>
    <name evidence="2" type="ordered locus">MTR_3g453130</name>
</gene>
<evidence type="ECO:0000313" key="2">
    <source>
        <dbReference type="EMBL" id="KEH33805.1"/>
    </source>
</evidence>
<dbReference type="HOGENOM" id="CLU_190964_2_0_1"/>
<feature type="signal peptide" evidence="1">
    <location>
        <begin position="1"/>
        <end position="21"/>
    </location>
</feature>
<keyword evidence="1" id="KW-0732">Signal</keyword>
<evidence type="ECO:0000313" key="4">
    <source>
        <dbReference type="Proteomes" id="UP000002051"/>
    </source>
</evidence>